<keyword evidence="3" id="KW-1133">Transmembrane helix</keyword>
<dbReference type="PANTHER" id="PTHR10098">
    <property type="entry name" value="RAPSYN-RELATED"/>
    <property type="match status" value="1"/>
</dbReference>
<dbReference type="Pfam" id="PF07568">
    <property type="entry name" value="HisKA_2"/>
    <property type="match status" value="1"/>
</dbReference>
<proteinExistence type="predicted"/>
<feature type="chain" id="PRO_5011603713" evidence="4">
    <location>
        <begin position="21"/>
        <end position="771"/>
    </location>
</feature>
<reference evidence="6 7" key="1">
    <citation type="submission" date="2016-10" db="EMBL/GenBank/DDBJ databases">
        <authorList>
            <person name="de Groot N.N."/>
        </authorList>
    </citation>
    <scope>NUCLEOTIDE SEQUENCE [LARGE SCALE GENOMIC DNA]</scope>
    <source>
        <strain evidence="6 7">DSM 25186</strain>
    </source>
</reference>
<feature type="transmembrane region" description="Helical" evidence="3">
    <location>
        <begin position="522"/>
        <end position="542"/>
    </location>
</feature>
<evidence type="ECO:0000313" key="6">
    <source>
        <dbReference type="EMBL" id="SDM41846.1"/>
    </source>
</evidence>
<keyword evidence="1" id="KW-0802">TPR repeat</keyword>
<evidence type="ECO:0000256" key="4">
    <source>
        <dbReference type="SAM" id="SignalP"/>
    </source>
</evidence>
<evidence type="ECO:0000256" key="3">
    <source>
        <dbReference type="SAM" id="Phobius"/>
    </source>
</evidence>
<organism evidence="6 7">
    <name type="scientific">Catalinimonas alkaloidigena</name>
    <dbReference type="NCBI Taxonomy" id="1075417"/>
    <lineage>
        <taxon>Bacteria</taxon>
        <taxon>Pseudomonadati</taxon>
        <taxon>Bacteroidota</taxon>
        <taxon>Cytophagia</taxon>
        <taxon>Cytophagales</taxon>
        <taxon>Catalimonadaceae</taxon>
        <taxon>Catalinimonas</taxon>
    </lineage>
</organism>
<dbReference type="Gene3D" id="1.25.40.10">
    <property type="entry name" value="Tetratricopeptide repeat domain"/>
    <property type="match status" value="2"/>
</dbReference>
<dbReference type="Pfam" id="PF02518">
    <property type="entry name" value="HATPase_c"/>
    <property type="match status" value="1"/>
</dbReference>
<dbReference type="Pfam" id="PF13424">
    <property type="entry name" value="TPR_12"/>
    <property type="match status" value="2"/>
</dbReference>
<dbReference type="InterPro" id="IPR003594">
    <property type="entry name" value="HATPase_dom"/>
</dbReference>
<feature type="repeat" description="TPR" evidence="1">
    <location>
        <begin position="277"/>
        <end position="310"/>
    </location>
</feature>
<feature type="coiled-coil region" evidence="2">
    <location>
        <begin position="548"/>
        <end position="586"/>
    </location>
</feature>
<name>A0A1G9T2I8_9BACT</name>
<keyword evidence="2" id="KW-0175">Coiled coil</keyword>
<keyword evidence="7" id="KW-1185">Reference proteome</keyword>
<keyword evidence="6" id="KW-0808">Transferase</keyword>
<evidence type="ECO:0000313" key="7">
    <source>
        <dbReference type="Proteomes" id="UP000198510"/>
    </source>
</evidence>
<feature type="signal peptide" evidence="4">
    <location>
        <begin position="1"/>
        <end position="20"/>
    </location>
</feature>
<dbReference type="Proteomes" id="UP000198510">
    <property type="component" value="Unassembled WGS sequence"/>
</dbReference>
<dbReference type="InterPro" id="IPR011990">
    <property type="entry name" value="TPR-like_helical_dom_sf"/>
</dbReference>
<dbReference type="STRING" id="1075417.SAMN05421823_11367"/>
<dbReference type="SMART" id="SM00028">
    <property type="entry name" value="TPR"/>
    <property type="match status" value="4"/>
</dbReference>
<protein>
    <submittedName>
        <fullName evidence="6">Two-component sensor histidine kinase, contains HisKA and HATPase domains</fullName>
    </submittedName>
</protein>
<feature type="repeat" description="TPR" evidence="1">
    <location>
        <begin position="237"/>
        <end position="270"/>
    </location>
</feature>
<dbReference type="Gene3D" id="3.30.565.10">
    <property type="entry name" value="Histidine kinase-like ATPase, C-terminal domain"/>
    <property type="match status" value="1"/>
</dbReference>
<keyword evidence="4" id="KW-0732">Signal</keyword>
<dbReference type="OrthoDB" id="9767435at2"/>
<sequence>MGQFSTLLLSLLMLGRVAQPAVLDSLTQEVQNSPTVAQQIDALFSLTEAQLRRAPLSEALTSARQAVRLSREADDRERLGEACVWVGEVYYRLSQHDSVAFYLDESKRWPAQATTQVRRMLVEGRLANVTGRQQEAAHRFAQALARAATLSDVGLLSLAYLEQGLFLTERGQLDAARSTLALHDSLLAETDDPYGQTANLYLHGVYWVNSSQYDSATTVLTQTVRQAEKFAYTRLKADALNRLAQLYRHRGEYDQSLTLLMQSLQIYEGLQESSGVANAYLNIGSVYSYTQRYASAINHFQQAYAAFQAMQDVKGQARVLNNLGVAFDYQGLPDSALAYYERALVFKEQAGDRIGAANTRFNIGAIYLEQKSDYGKAARYLEDAHQIFLQEGSPYDRVYSFQALGRLRFFQQRFADALAWQHRAWRLAEEIGAKRQIWKMHDQLAATYKAQQRFDSAYWHMEQVANWTDTLLREENSEQVAELETRYRTQQKDDSLQLSRQKVTLLAAEAEAREATLSWQRWLSGLALAVALLLGALLALLVQAWRRQQQHEAELAQTNRSLQESNQELARQKSRIENLMREQSHRLKNHLSAVAGLLTLQSHTLVDPSARQALQESHARVEAIVLVQQMLYGKDLTHLPVDVYLTELVHHILRTYGLSEQVARLVVMPTRLPADQVLSVGLIVNELVTNAAKHAFSEVRDPALEVGLQPESAAQLRLWVRDNGPGFVPEGTEPASFGLRLVQLQTQQLEGQSRWTNGQGTCFTLEFPQYG</sequence>
<dbReference type="InterPro" id="IPR036890">
    <property type="entry name" value="HATPase_C_sf"/>
</dbReference>
<dbReference type="SUPFAM" id="SSF48452">
    <property type="entry name" value="TPR-like"/>
    <property type="match status" value="3"/>
</dbReference>
<evidence type="ECO:0000256" key="2">
    <source>
        <dbReference type="SAM" id="Coils"/>
    </source>
</evidence>
<evidence type="ECO:0000256" key="1">
    <source>
        <dbReference type="PROSITE-ProRule" id="PRU00339"/>
    </source>
</evidence>
<gene>
    <name evidence="6" type="ORF">SAMN05421823_11367</name>
</gene>
<keyword evidence="3" id="KW-0812">Transmembrane</keyword>
<dbReference type="InterPro" id="IPR011495">
    <property type="entry name" value="Sig_transdc_His_kin_sub2_dim/P"/>
</dbReference>
<keyword evidence="3" id="KW-0472">Membrane</keyword>
<dbReference type="SUPFAM" id="SSF55874">
    <property type="entry name" value="ATPase domain of HSP90 chaperone/DNA topoisomerase II/histidine kinase"/>
    <property type="match status" value="1"/>
</dbReference>
<accession>A0A1G9T2I8</accession>
<dbReference type="EMBL" id="FNFO01000013">
    <property type="protein sequence ID" value="SDM41846.1"/>
    <property type="molecule type" value="Genomic_DNA"/>
</dbReference>
<dbReference type="InterPro" id="IPR019734">
    <property type="entry name" value="TPR_rpt"/>
</dbReference>
<dbReference type="AlphaFoldDB" id="A0A1G9T2I8"/>
<dbReference type="PROSITE" id="PS50005">
    <property type="entry name" value="TPR"/>
    <property type="match status" value="2"/>
</dbReference>
<dbReference type="SMART" id="SM00387">
    <property type="entry name" value="HATPase_c"/>
    <property type="match status" value="1"/>
</dbReference>
<evidence type="ECO:0000259" key="5">
    <source>
        <dbReference type="SMART" id="SM00387"/>
    </source>
</evidence>
<dbReference type="GO" id="GO:0016301">
    <property type="term" value="F:kinase activity"/>
    <property type="evidence" value="ECO:0007669"/>
    <property type="project" value="UniProtKB-KW"/>
</dbReference>
<keyword evidence="6" id="KW-0418">Kinase</keyword>
<feature type="domain" description="Histidine kinase/HSP90-like ATPase" evidence="5">
    <location>
        <begin position="675"/>
        <end position="771"/>
    </location>
</feature>